<comment type="cofactor">
    <cofactor evidence="2">
        <name>Mg(2+)</name>
        <dbReference type="ChEBI" id="CHEBI:18420"/>
    </cofactor>
</comment>
<evidence type="ECO:0000313" key="13">
    <source>
        <dbReference type="Proteomes" id="UP000734854"/>
    </source>
</evidence>
<dbReference type="FunFam" id="3.40.50.720:FF:000067">
    <property type="entry name" value="Malic enzyme"/>
    <property type="match status" value="1"/>
</dbReference>
<dbReference type="EMBL" id="JACMSC010000019">
    <property type="protein sequence ID" value="KAG6473031.1"/>
    <property type="molecule type" value="Genomic_DNA"/>
</dbReference>
<dbReference type="GO" id="GO:0009507">
    <property type="term" value="C:chloroplast"/>
    <property type="evidence" value="ECO:0007669"/>
    <property type="project" value="TreeGrafter"/>
</dbReference>
<dbReference type="Proteomes" id="UP000734854">
    <property type="component" value="Unassembled WGS sequence"/>
</dbReference>
<evidence type="ECO:0000256" key="2">
    <source>
        <dbReference type="ARBA" id="ARBA00001946"/>
    </source>
</evidence>
<dbReference type="Pfam" id="PF00390">
    <property type="entry name" value="malic"/>
    <property type="match status" value="1"/>
</dbReference>
<evidence type="ECO:0000256" key="7">
    <source>
        <dbReference type="ARBA" id="ARBA00025709"/>
    </source>
</evidence>
<evidence type="ECO:0000256" key="9">
    <source>
        <dbReference type="RuleBase" id="RU003426"/>
    </source>
</evidence>
<evidence type="ECO:0000256" key="5">
    <source>
        <dbReference type="ARBA" id="ARBA00022857"/>
    </source>
</evidence>
<comment type="pathway">
    <text evidence="7">Photosynthesis; C4 acid pathway.</text>
</comment>
<sequence>MSYQNEKGRRKTDTARSSFTGECWVVELHWRRSFTARSSLELRWWRSFASRSIFAGGGALGLRPWRTSFVALLGWRLRVWLAIVVGGGGGRSGESGGEGRGNDFKLVSWAILTTVGGGEGRSRAVSQMWVEEKGEVVSQADPRAHLTVVKSCRIDESSSHSPSHNRFHRSPLPIEEEKTRKASAFDLPPLPPLLVAMLSLDRACFLRCDELLGPLRARRQRVALPFPATVRCQARSGGELNGRRIAVDNTIKKVEPNSVEPVEDIEHHDGYRDEQFMMPWTVSVASGYTLLRNPQYNKGLAFNEKERDAHYLRGLLPPTCVSQELQEKKIMHNLRQYQVPLQRYMAMMDLQELNEKLFYKLLIDHVEELLPIVYTPTVGEACQKYGSIFRHPQGLYISLNEKGRILEVLRNWPERNIQVIVVTDGERILGLGDLGCQGMGIPVGKLALYTALGGVHPSACLPVTIDVGTNNEQLLNDEFYIGLRRRRATGQEYTELLVEFMNAVKQRYGEKFEDFANHNAFELLAKYRKTHLVFNDDIQGTASVVLAGLFGALKIVGGTLAEHSFLFLGAGEAGTGIAELIALEMSKQTKAPLEETRKKIWMVDSKGLIVSSRKDSLQHFKQPWAHDHEPVNNLLDAIKAIKPTVLIGSSGVGKTFTKEVVEAMATFNESIRFNPLVPLYRLQKPIILALSNPTSQSECSAEEAYTWSKGRAIFASGSPFDPIEYDGKVLVPGQSNNAYIFPGFGLGLVISGATRVHDDMLLAASEALAQQVTQENLDKGMVYPPFSNIRKISAHIAANVAAKAYELGLASRYPHPKDLVKYAESLMYNPVYHQYR</sequence>
<dbReference type="SMART" id="SM00919">
    <property type="entry name" value="Malic_M"/>
    <property type="match status" value="1"/>
</dbReference>
<dbReference type="CDD" id="cd05312">
    <property type="entry name" value="NAD_bind_1_malic_enz"/>
    <property type="match status" value="1"/>
</dbReference>
<dbReference type="GO" id="GO:0006108">
    <property type="term" value="P:malate metabolic process"/>
    <property type="evidence" value="ECO:0007669"/>
    <property type="project" value="UniProtKB-ARBA"/>
</dbReference>
<evidence type="ECO:0000256" key="1">
    <source>
        <dbReference type="ARBA" id="ARBA00001936"/>
    </source>
</evidence>
<dbReference type="InterPro" id="IPR046346">
    <property type="entry name" value="Aminoacid_DH-like_N_sf"/>
</dbReference>
<dbReference type="PRINTS" id="PR00072">
    <property type="entry name" value="MALOXRDTASE"/>
</dbReference>
<organism evidence="12 13">
    <name type="scientific">Zingiber officinale</name>
    <name type="common">Ginger</name>
    <name type="synonym">Amomum zingiber</name>
    <dbReference type="NCBI Taxonomy" id="94328"/>
    <lineage>
        <taxon>Eukaryota</taxon>
        <taxon>Viridiplantae</taxon>
        <taxon>Streptophyta</taxon>
        <taxon>Embryophyta</taxon>
        <taxon>Tracheophyta</taxon>
        <taxon>Spermatophyta</taxon>
        <taxon>Magnoliopsida</taxon>
        <taxon>Liliopsida</taxon>
        <taxon>Zingiberales</taxon>
        <taxon>Zingiberaceae</taxon>
        <taxon>Zingiber</taxon>
    </lineage>
</organism>
<dbReference type="InterPro" id="IPR015884">
    <property type="entry name" value="Malic_enzyme_CS"/>
</dbReference>
<dbReference type="GO" id="GO:0051287">
    <property type="term" value="F:NAD binding"/>
    <property type="evidence" value="ECO:0007669"/>
    <property type="project" value="InterPro"/>
</dbReference>
<name>A0A8J5CF40_ZINOF</name>
<dbReference type="SUPFAM" id="SSF51735">
    <property type="entry name" value="NAD(P)-binding Rossmann-fold domains"/>
    <property type="match status" value="1"/>
</dbReference>
<dbReference type="InterPro" id="IPR036291">
    <property type="entry name" value="NAD(P)-bd_dom_sf"/>
</dbReference>
<evidence type="ECO:0000256" key="3">
    <source>
        <dbReference type="ARBA" id="ARBA00008785"/>
    </source>
</evidence>
<dbReference type="PANTHER" id="PTHR23406">
    <property type="entry name" value="MALIC ENZYME-RELATED"/>
    <property type="match status" value="1"/>
</dbReference>
<dbReference type="GO" id="GO:0046872">
    <property type="term" value="F:metal ion binding"/>
    <property type="evidence" value="ECO:0007669"/>
    <property type="project" value="UniProtKB-KW"/>
</dbReference>
<keyword evidence="5" id="KW-0521">NADP</keyword>
<comment type="cofactor">
    <cofactor evidence="1">
        <name>Mn(2+)</name>
        <dbReference type="ChEBI" id="CHEBI:29035"/>
    </cofactor>
</comment>
<dbReference type="InterPro" id="IPR037062">
    <property type="entry name" value="Malic_N_dom_sf"/>
</dbReference>
<evidence type="ECO:0000256" key="4">
    <source>
        <dbReference type="ARBA" id="ARBA00022723"/>
    </source>
</evidence>
<dbReference type="PANTHER" id="PTHR23406:SF93">
    <property type="entry name" value="MALIC ENZYME"/>
    <property type="match status" value="1"/>
</dbReference>
<evidence type="ECO:0000256" key="6">
    <source>
        <dbReference type="ARBA" id="ARBA00023002"/>
    </source>
</evidence>
<dbReference type="SUPFAM" id="SSF53223">
    <property type="entry name" value="Aminoacid dehydrogenase-like, N-terminal domain"/>
    <property type="match status" value="1"/>
</dbReference>
<dbReference type="AlphaFoldDB" id="A0A8J5CF40"/>
<feature type="domain" description="Malic enzyme NAD-binding" evidence="10">
    <location>
        <begin position="538"/>
        <end position="805"/>
    </location>
</feature>
<dbReference type="Gene3D" id="3.40.50.10380">
    <property type="entry name" value="Malic enzyme, N-terminal domain"/>
    <property type="match status" value="1"/>
</dbReference>
<dbReference type="InterPro" id="IPR012302">
    <property type="entry name" value="Malic_NAD-bd"/>
</dbReference>
<comment type="caution">
    <text evidence="12">The sequence shown here is derived from an EMBL/GenBank/DDBJ whole genome shotgun (WGS) entry which is preliminary data.</text>
</comment>
<dbReference type="InterPro" id="IPR012301">
    <property type="entry name" value="Malic_N_dom"/>
</dbReference>
<feature type="domain" description="Malic enzyme N-terminal" evidence="11">
    <location>
        <begin position="351"/>
        <end position="528"/>
    </location>
</feature>
<dbReference type="PROSITE" id="PS00331">
    <property type="entry name" value="MALIC_ENZYMES"/>
    <property type="match status" value="1"/>
</dbReference>
<keyword evidence="13" id="KW-1185">Reference proteome</keyword>
<evidence type="ECO:0000259" key="10">
    <source>
        <dbReference type="SMART" id="SM00919"/>
    </source>
</evidence>
<evidence type="ECO:0000259" key="11">
    <source>
        <dbReference type="SMART" id="SM01274"/>
    </source>
</evidence>
<dbReference type="SMART" id="SM01274">
    <property type="entry name" value="malic"/>
    <property type="match status" value="1"/>
</dbReference>
<dbReference type="InterPro" id="IPR001891">
    <property type="entry name" value="Malic_OxRdtase"/>
</dbReference>
<comment type="similarity">
    <text evidence="3 9">Belongs to the malic enzymes family.</text>
</comment>
<dbReference type="FunFam" id="3.40.50.10380:FF:000002">
    <property type="entry name" value="Malic enzyme"/>
    <property type="match status" value="1"/>
</dbReference>
<accession>A0A8J5CF40</accession>
<evidence type="ECO:0000313" key="12">
    <source>
        <dbReference type="EMBL" id="KAG6473031.1"/>
    </source>
</evidence>
<proteinExistence type="inferred from homology"/>
<protein>
    <recommendedName>
        <fullName evidence="9">Malic enzyme</fullName>
    </recommendedName>
</protein>
<dbReference type="Pfam" id="PF03949">
    <property type="entry name" value="Malic_M"/>
    <property type="match status" value="1"/>
</dbReference>
<dbReference type="NCBIfam" id="NF010052">
    <property type="entry name" value="PRK13529.1"/>
    <property type="match status" value="1"/>
</dbReference>
<keyword evidence="6 9" id="KW-0560">Oxidoreductase</keyword>
<comment type="catalytic activity">
    <reaction evidence="8">
        <text>oxaloacetate + H(+) = pyruvate + CO2</text>
        <dbReference type="Rhea" id="RHEA:15641"/>
        <dbReference type="ChEBI" id="CHEBI:15361"/>
        <dbReference type="ChEBI" id="CHEBI:15378"/>
        <dbReference type="ChEBI" id="CHEBI:16452"/>
        <dbReference type="ChEBI" id="CHEBI:16526"/>
        <dbReference type="EC" id="1.1.1.40"/>
    </reaction>
</comment>
<keyword evidence="4 9" id="KW-0479">Metal-binding</keyword>
<evidence type="ECO:0000256" key="8">
    <source>
        <dbReference type="ARBA" id="ARBA00051384"/>
    </source>
</evidence>
<reference evidence="12 13" key="1">
    <citation type="submission" date="2020-08" db="EMBL/GenBank/DDBJ databases">
        <title>Plant Genome Project.</title>
        <authorList>
            <person name="Zhang R.-G."/>
        </authorList>
    </citation>
    <scope>NUCLEOTIDE SEQUENCE [LARGE SCALE GENOMIC DNA]</scope>
    <source>
        <tissue evidence="12">Rhizome</tissue>
    </source>
</reference>
<dbReference type="Gene3D" id="3.40.50.720">
    <property type="entry name" value="NAD(P)-binding Rossmann-like Domain"/>
    <property type="match status" value="1"/>
</dbReference>
<gene>
    <name evidence="12" type="ORF">ZIOFF_066938</name>
</gene>
<dbReference type="GO" id="GO:0004473">
    <property type="term" value="F:malate dehydrogenase (decarboxylating) (NADP+) activity"/>
    <property type="evidence" value="ECO:0007669"/>
    <property type="project" value="UniProtKB-EC"/>
</dbReference>